<reference evidence="1" key="1">
    <citation type="journal article" date="2015" name="Nature">
        <title>Complex archaea that bridge the gap between prokaryotes and eukaryotes.</title>
        <authorList>
            <person name="Spang A."/>
            <person name="Saw J.H."/>
            <person name="Jorgensen S.L."/>
            <person name="Zaremba-Niedzwiedzka K."/>
            <person name="Martijn J."/>
            <person name="Lind A.E."/>
            <person name="van Eijk R."/>
            <person name="Schleper C."/>
            <person name="Guy L."/>
            <person name="Ettema T.J."/>
        </authorList>
    </citation>
    <scope>NUCLEOTIDE SEQUENCE</scope>
</reference>
<comment type="caution">
    <text evidence="1">The sequence shown here is derived from an EMBL/GenBank/DDBJ whole genome shotgun (WGS) entry which is preliminary data.</text>
</comment>
<organism evidence="1">
    <name type="scientific">marine sediment metagenome</name>
    <dbReference type="NCBI Taxonomy" id="412755"/>
    <lineage>
        <taxon>unclassified sequences</taxon>
        <taxon>metagenomes</taxon>
        <taxon>ecological metagenomes</taxon>
    </lineage>
</organism>
<evidence type="ECO:0000313" key="1">
    <source>
        <dbReference type="EMBL" id="KKK88757.1"/>
    </source>
</evidence>
<dbReference type="AlphaFoldDB" id="A0A0F8Z4N0"/>
<gene>
    <name evidence="1" type="ORF">LCGC14_2739940</name>
</gene>
<dbReference type="EMBL" id="LAZR01049815">
    <property type="protein sequence ID" value="KKK88757.1"/>
    <property type="molecule type" value="Genomic_DNA"/>
</dbReference>
<name>A0A0F8Z4N0_9ZZZZ</name>
<protein>
    <submittedName>
        <fullName evidence="1">Uncharacterized protein</fullName>
    </submittedName>
</protein>
<accession>A0A0F8Z4N0</accession>
<proteinExistence type="predicted"/>
<sequence length="79" mass="8709">MIEVLLALVAGVIGGILSRWIPFPKKTPPLPHIEVDSSHEYMVTRGVEMFYEGGDLHMAKIRRQENPGAVLIADGINRG</sequence>